<accession>A0A2P2PAS8</accession>
<proteinExistence type="predicted"/>
<name>A0A2P2PAS8_RHIMU</name>
<reference evidence="1" key="1">
    <citation type="submission" date="2018-02" db="EMBL/GenBank/DDBJ databases">
        <title>Rhizophora mucronata_Transcriptome.</title>
        <authorList>
            <person name="Meera S.P."/>
            <person name="Sreeshan A."/>
            <person name="Augustine A."/>
        </authorList>
    </citation>
    <scope>NUCLEOTIDE SEQUENCE</scope>
    <source>
        <tissue evidence="1">Leaf</tissue>
    </source>
</reference>
<evidence type="ECO:0000313" key="1">
    <source>
        <dbReference type="EMBL" id="MBX51864.1"/>
    </source>
</evidence>
<sequence length="8" mass="942">MNTIFEST</sequence>
<dbReference type="EMBL" id="GGEC01071380">
    <property type="protein sequence ID" value="MBX51864.1"/>
    <property type="molecule type" value="Transcribed_RNA"/>
</dbReference>
<protein>
    <submittedName>
        <fullName evidence="1">Uncharacterized protein</fullName>
    </submittedName>
</protein>
<organism evidence="1">
    <name type="scientific">Rhizophora mucronata</name>
    <name type="common">Asiatic mangrove</name>
    <dbReference type="NCBI Taxonomy" id="61149"/>
    <lineage>
        <taxon>Eukaryota</taxon>
        <taxon>Viridiplantae</taxon>
        <taxon>Streptophyta</taxon>
        <taxon>Embryophyta</taxon>
        <taxon>Tracheophyta</taxon>
        <taxon>Spermatophyta</taxon>
        <taxon>Magnoliopsida</taxon>
        <taxon>eudicotyledons</taxon>
        <taxon>Gunneridae</taxon>
        <taxon>Pentapetalae</taxon>
        <taxon>rosids</taxon>
        <taxon>fabids</taxon>
        <taxon>Malpighiales</taxon>
        <taxon>Rhizophoraceae</taxon>
        <taxon>Rhizophora</taxon>
    </lineage>
</organism>